<feature type="domain" description="Receptor L-domain" evidence="2">
    <location>
        <begin position="352"/>
        <end position="431"/>
    </location>
</feature>
<feature type="signal peptide" evidence="1">
    <location>
        <begin position="1"/>
        <end position="21"/>
    </location>
</feature>
<name>A0A2G5TB83_9PELO</name>
<feature type="chain" id="PRO_5013889088" description="Receptor L-domain domain-containing protein" evidence="1">
    <location>
        <begin position="22"/>
        <end position="862"/>
    </location>
</feature>
<proteinExistence type="predicted"/>
<evidence type="ECO:0000256" key="1">
    <source>
        <dbReference type="SAM" id="SignalP"/>
    </source>
</evidence>
<dbReference type="PANTHER" id="PTHR21662">
    <property type="entry name" value="RECEPTOR PROTEIN-TYROSINE KINASE"/>
    <property type="match status" value="1"/>
</dbReference>
<dbReference type="AlphaFoldDB" id="A0A2G5TB83"/>
<dbReference type="EMBL" id="PDUG01000005">
    <property type="protein sequence ID" value="PIC24645.1"/>
    <property type="molecule type" value="Genomic_DNA"/>
</dbReference>
<dbReference type="InterPro" id="IPR053079">
    <property type="entry name" value="SPS2_domain"/>
</dbReference>
<evidence type="ECO:0000259" key="2">
    <source>
        <dbReference type="Pfam" id="PF01030"/>
    </source>
</evidence>
<dbReference type="PANTHER" id="PTHR21662:SF7">
    <property type="entry name" value="RECEPTOR L-DOMAIN DOMAIN-CONTAINING PROTEIN"/>
    <property type="match status" value="1"/>
</dbReference>
<keyword evidence="1" id="KW-0732">Signal</keyword>
<feature type="domain" description="Receptor L-domain" evidence="2">
    <location>
        <begin position="555"/>
        <end position="668"/>
    </location>
</feature>
<keyword evidence="4" id="KW-1185">Reference proteome</keyword>
<dbReference type="OrthoDB" id="5821210at2759"/>
<feature type="domain" description="Receptor L-domain" evidence="2">
    <location>
        <begin position="50"/>
        <end position="154"/>
    </location>
</feature>
<sequence length="862" mass="98517">MLFKLLLIPLISLFLVPIVQSQREMACDLNCHFAEPYISSETLKKWPKTCKYLCGNLIFNEETDLTDYELSVNFWKLEELKGFLRIQNSTLTSLNFLENLRARQCEGGEFGEFVVSNNLYLTNLGNVKNFANGDKCTWRIVKNPKLDISSYEFLAYLRLENFGNLKDYECVNVRITPESLPYYSNCLSINNGAEEKALKISNLSSLMDLSGFLKLKSVVGGIEISNTDLEDLSFLKNLKIIEMPGGPMDRATIEIQNNPNLKRLGWDFITVIFVCNLCYSYHFQVLPKNGKLLLKITKNHAEFCLSIEEVQKFAKVAPWFFNEDKILFCANLTRADGQKVCKFEGFGSFETDCYHVVGDVIVDEDNEKDVWMLENVTHIYGSLIIRDTRELVNLDFLASLKSVMRLKKDEDQIIRILSNKKLEKVIFPKMTTPPFPIGEGDFIDIDGNSLEIFKIQRDCILIRAMTKADVKYNGKGCCEYGDFVVSNNPYLTDIERLQNFYNGDECTWRFVNNSQLDLSSYGFMANVNLENYGNLKDSGCASVRITPESLPYYSNCTSITGNYEGALRIYRMSSSMDLTGFLNLKSVVGGIEIRDTDLVDLSFLKNLKNLKSPGMAVGQTTISIQNNPNLKGLGWDSITVLPKGNLLFLNITNNHPEFCLTIDEVQKFAQVDATFFNEDKILLCPNLTRADDQKVCKFDGFESFETNCRHVVGDVIVDEDNEKDVWMLENVTYIYGSLIIRDTRELVNLNFLASLRMVMRLTKDEDQIIRILSNKKLEKVIFPKMKSRPFPMRVDDFIDIDGNSLEIFKVQKECLLIRAMTKAKVKYNSKSCTKLPRAGETSISLDIKLSMVWIFILLLVHF</sequence>
<dbReference type="InterPro" id="IPR036941">
    <property type="entry name" value="Rcpt_L-dom_sf"/>
</dbReference>
<reference evidence="4" key="1">
    <citation type="submission" date="2017-10" db="EMBL/GenBank/DDBJ databases">
        <title>Rapid genome shrinkage in a self-fertile nematode reveals novel sperm competition proteins.</title>
        <authorList>
            <person name="Yin D."/>
            <person name="Schwarz E.M."/>
            <person name="Thomas C.G."/>
            <person name="Felde R.L."/>
            <person name="Korf I.F."/>
            <person name="Cutter A.D."/>
            <person name="Schartner C.M."/>
            <person name="Ralston E.J."/>
            <person name="Meyer B.J."/>
            <person name="Haag E.S."/>
        </authorList>
    </citation>
    <scope>NUCLEOTIDE SEQUENCE [LARGE SCALE GENOMIC DNA]</scope>
    <source>
        <strain evidence="4">JU1422</strain>
    </source>
</reference>
<dbReference type="Pfam" id="PF01030">
    <property type="entry name" value="Recep_L_domain"/>
    <property type="match status" value="5"/>
</dbReference>
<protein>
    <recommendedName>
        <fullName evidence="2">Receptor L-domain domain-containing protein</fullName>
    </recommendedName>
</protein>
<gene>
    <name evidence="3" type="primary">Cnig_chr_V.g17896</name>
    <name evidence="3" type="ORF">B9Z55_017896</name>
</gene>
<feature type="domain" description="Receptor L-domain" evidence="2">
    <location>
        <begin position="198"/>
        <end position="270"/>
    </location>
</feature>
<organism evidence="3 4">
    <name type="scientific">Caenorhabditis nigoni</name>
    <dbReference type="NCBI Taxonomy" id="1611254"/>
    <lineage>
        <taxon>Eukaryota</taxon>
        <taxon>Metazoa</taxon>
        <taxon>Ecdysozoa</taxon>
        <taxon>Nematoda</taxon>
        <taxon>Chromadorea</taxon>
        <taxon>Rhabditida</taxon>
        <taxon>Rhabditina</taxon>
        <taxon>Rhabditomorpha</taxon>
        <taxon>Rhabditoidea</taxon>
        <taxon>Rhabditidae</taxon>
        <taxon>Peloderinae</taxon>
        <taxon>Caenorhabditis</taxon>
    </lineage>
</organism>
<dbReference type="Gene3D" id="3.80.20.20">
    <property type="entry name" value="Receptor L-domain"/>
    <property type="match status" value="5"/>
</dbReference>
<accession>A0A2G5TB83</accession>
<comment type="caution">
    <text evidence="3">The sequence shown here is derived from an EMBL/GenBank/DDBJ whole genome shotgun (WGS) entry which is preliminary data.</text>
</comment>
<dbReference type="InterPro" id="IPR000494">
    <property type="entry name" value="Rcpt_L-dom"/>
</dbReference>
<dbReference type="Proteomes" id="UP000230233">
    <property type="component" value="Chromosome V"/>
</dbReference>
<feature type="domain" description="Receptor L-domain" evidence="2">
    <location>
        <begin position="707"/>
        <end position="786"/>
    </location>
</feature>
<evidence type="ECO:0000313" key="3">
    <source>
        <dbReference type="EMBL" id="PIC24645.1"/>
    </source>
</evidence>
<dbReference type="SUPFAM" id="SSF52058">
    <property type="entry name" value="L domain-like"/>
    <property type="match status" value="5"/>
</dbReference>
<evidence type="ECO:0000313" key="4">
    <source>
        <dbReference type="Proteomes" id="UP000230233"/>
    </source>
</evidence>
<dbReference type="STRING" id="1611254.A0A2G5TB83"/>